<dbReference type="InterPro" id="IPR003838">
    <property type="entry name" value="ABC3_permease_C"/>
</dbReference>
<dbReference type="PANTHER" id="PTHR30287">
    <property type="entry name" value="MEMBRANE COMPONENT OF PREDICTED ABC SUPERFAMILY METABOLITE UPTAKE TRANSPORTER"/>
    <property type="match status" value="1"/>
</dbReference>
<name>A0ABN2DMJ0_9ACTN</name>
<keyword evidence="2" id="KW-1003">Cell membrane</keyword>
<feature type="transmembrane region" description="Helical" evidence="6">
    <location>
        <begin position="747"/>
        <end position="770"/>
    </location>
</feature>
<dbReference type="InterPro" id="IPR038766">
    <property type="entry name" value="Membrane_comp_ABC_pdt"/>
</dbReference>
<keyword evidence="3 6" id="KW-0812">Transmembrane</keyword>
<feature type="transmembrane region" description="Helical" evidence="6">
    <location>
        <begin position="699"/>
        <end position="718"/>
    </location>
</feature>
<accession>A0ABN2DMJ0</accession>
<feature type="transmembrane region" description="Helical" evidence="6">
    <location>
        <begin position="782"/>
        <end position="803"/>
    </location>
</feature>
<proteinExistence type="predicted"/>
<dbReference type="EMBL" id="BAAAOS010000020">
    <property type="protein sequence ID" value="GAA1578743.1"/>
    <property type="molecule type" value="Genomic_DNA"/>
</dbReference>
<organism evidence="8 9">
    <name type="scientific">Kribbella sancticallisti</name>
    <dbReference type="NCBI Taxonomy" id="460087"/>
    <lineage>
        <taxon>Bacteria</taxon>
        <taxon>Bacillati</taxon>
        <taxon>Actinomycetota</taxon>
        <taxon>Actinomycetes</taxon>
        <taxon>Propionibacteriales</taxon>
        <taxon>Kribbellaceae</taxon>
        <taxon>Kribbella</taxon>
    </lineage>
</organism>
<dbReference type="Pfam" id="PF02687">
    <property type="entry name" value="FtsX"/>
    <property type="match status" value="1"/>
</dbReference>
<reference evidence="8 9" key="1">
    <citation type="journal article" date="2019" name="Int. J. Syst. Evol. Microbiol.">
        <title>The Global Catalogue of Microorganisms (GCM) 10K type strain sequencing project: providing services to taxonomists for standard genome sequencing and annotation.</title>
        <authorList>
            <consortium name="The Broad Institute Genomics Platform"/>
            <consortium name="The Broad Institute Genome Sequencing Center for Infectious Disease"/>
            <person name="Wu L."/>
            <person name="Ma J."/>
        </authorList>
    </citation>
    <scope>NUCLEOTIDE SEQUENCE [LARGE SCALE GENOMIC DNA]</scope>
    <source>
        <strain evidence="8 9">JCM 14969</strain>
    </source>
</reference>
<evidence type="ECO:0000256" key="5">
    <source>
        <dbReference type="ARBA" id="ARBA00023136"/>
    </source>
</evidence>
<evidence type="ECO:0000256" key="2">
    <source>
        <dbReference type="ARBA" id="ARBA00022475"/>
    </source>
</evidence>
<evidence type="ECO:0000256" key="1">
    <source>
        <dbReference type="ARBA" id="ARBA00004651"/>
    </source>
</evidence>
<comment type="caution">
    <text evidence="8">The sequence shown here is derived from an EMBL/GenBank/DDBJ whole genome shotgun (WGS) entry which is preliminary data.</text>
</comment>
<feature type="transmembrane region" description="Helical" evidence="6">
    <location>
        <begin position="233"/>
        <end position="263"/>
    </location>
</feature>
<dbReference type="PANTHER" id="PTHR30287:SF1">
    <property type="entry name" value="INNER MEMBRANE PROTEIN"/>
    <property type="match status" value="1"/>
</dbReference>
<evidence type="ECO:0000313" key="8">
    <source>
        <dbReference type="EMBL" id="GAA1578743.1"/>
    </source>
</evidence>
<evidence type="ECO:0000256" key="3">
    <source>
        <dbReference type="ARBA" id="ARBA00022692"/>
    </source>
</evidence>
<protein>
    <recommendedName>
        <fullName evidence="7">ABC3 transporter permease C-terminal domain-containing protein</fullName>
    </recommendedName>
</protein>
<gene>
    <name evidence="8" type="ORF">GCM10009789_35400</name>
</gene>
<feature type="transmembrane region" description="Helical" evidence="6">
    <location>
        <begin position="463"/>
        <end position="484"/>
    </location>
</feature>
<dbReference type="Proteomes" id="UP001500393">
    <property type="component" value="Unassembled WGS sequence"/>
</dbReference>
<keyword evidence="9" id="KW-1185">Reference proteome</keyword>
<keyword evidence="4 6" id="KW-1133">Transmembrane helix</keyword>
<feature type="domain" description="ABC3 transporter permease C-terminal" evidence="7">
    <location>
        <begin position="244"/>
        <end position="361"/>
    </location>
</feature>
<feature type="transmembrane region" description="Helical" evidence="6">
    <location>
        <begin position="332"/>
        <end position="353"/>
    </location>
</feature>
<comment type="subcellular location">
    <subcellularLocation>
        <location evidence="1">Cell membrane</location>
        <topology evidence="1">Multi-pass membrane protein</topology>
    </subcellularLocation>
</comment>
<feature type="transmembrane region" description="Helical" evidence="6">
    <location>
        <begin position="409"/>
        <end position="442"/>
    </location>
</feature>
<sequence>MTPARSARETAGGRNARRVVARWAWRMFRREWRQQALILALLTTAVAASIGLASAAYTATAVPDEADFGAASHFIKFDGTDRQVLAADVAAARAAFDSFEVIHHSKVPVPGLFEPVDYRAQDPDGPLSGPRLALVDGRYPAGGQVAITDGLADLLHLSIGASLTLDGAARPVVGIVENPGNLADEFALVPASQTGDADAVTILVDATDDQVNAFRVPSSAVMDMGFRMVNADVVAAVTVLILQAVALLLIALIAAASFVVIAHRRMRQLGMLAAIGATEKQLRWVTLANGMIIGLVAAVIGAATGFAGWVALAPLVEDAVGYRVAELDVPPWLVAGGMLLAVAACTAAAWWPARNVARVPPARALSGRPPEPRPARRATTLAVVFALVGVACLATGGDMAGETAVDWTNAALLVAGTVAVALGVLLAGPPALGLLAACAVRLPVAVRLAVGDLVRYRARAGSALAAISLAVGVAVTIVAAATAAQAADKGNLPPNRVLVRAAHVDGPFIPEATDMDRLQAAADRVAASFSEPRVTSLDVALHPATEPDPAFEGREAIRLAVRSGDIWIDLSLLYVATPQLVAHYGYELDGVPAGAVITKETGDLAILGDPQSNGSAPGALIGLERIPSDYRSLPGTFITTETLRERGWVPSPSGRWLVETAGPPTAEQLGAARDAAAGAGLTVEIRDAPPGVTSLQSGVTVAGLLVALGVVAMTVGLVRSDAARDLHILAATGATSGTRRTLTAATAAGLAVLGVILGTAGAYLGLAASFARDLGALFPVPVAHLAVIVLGLPLLATAAGWLVSGRTIADIARQPLQ</sequence>
<keyword evidence="5 6" id="KW-0472">Membrane</keyword>
<evidence type="ECO:0000259" key="7">
    <source>
        <dbReference type="Pfam" id="PF02687"/>
    </source>
</evidence>
<evidence type="ECO:0000256" key="4">
    <source>
        <dbReference type="ARBA" id="ARBA00022989"/>
    </source>
</evidence>
<feature type="transmembrane region" description="Helical" evidence="6">
    <location>
        <begin position="284"/>
        <end position="312"/>
    </location>
</feature>
<evidence type="ECO:0000313" key="9">
    <source>
        <dbReference type="Proteomes" id="UP001500393"/>
    </source>
</evidence>
<feature type="transmembrane region" description="Helical" evidence="6">
    <location>
        <begin position="378"/>
        <end position="397"/>
    </location>
</feature>
<evidence type="ECO:0000256" key="6">
    <source>
        <dbReference type="SAM" id="Phobius"/>
    </source>
</evidence>